<gene>
    <name evidence="1" type="ORF">HPB47_027348</name>
</gene>
<organism evidence="1 2">
    <name type="scientific">Ixodes persulcatus</name>
    <name type="common">Taiga tick</name>
    <dbReference type="NCBI Taxonomy" id="34615"/>
    <lineage>
        <taxon>Eukaryota</taxon>
        <taxon>Metazoa</taxon>
        <taxon>Ecdysozoa</taxon>
        <taxon>Arthropoda</taxon>
        <taxon>Chelicerata</taxon>
        <taxon>Arachnida</taxon>
        <taxon>Acari</taxon>
        <taxon>Parasitiformes</taxon>
        <taxon>Ixodida</taxon>
        <taxon>Ixodoidea</taxon>
        <taxon>Ixodidae</taxon>
        <taxon>Ixodinae</taxon>
        <taxon>Ixodes</taxon>
    </lineage>
</organism>
<accession>A0AC60PW34</accession>
<dbReference type="Proteomes" id="UP000805193">
    <property type="component" value="Unassembled WGS sequence"/>
</dbReference>
<name>A0AC60PW34_IXOPE</name>
<proteinExistence type="predicted"/>
<evidence type="ECO:0000313" key="2">
    <source>
        <dbReference type="Proteomes" id="UP000805193"/>
    </source>
</evidence>
<keyword evidence="2" id="KW-1185">Reference proteome</keyword>
<protein>
    <submittedName>
        <fullName evidence="1">Uncharacterized protein</fullName>
    </submittedName>
</protein>
<dbReference type="EMBL" id="JABSTQ010009836">
    <property type="protein sequence ID" value="KAG0425494.1"/>
    <property type="molecule type" value="Genomic_DNA"/>
</dbReference>
<evidence type="ECO:0000313" key="1">
    <source>
        <dbReference type="EMBL" id="KAG0425494.1"/>
    </source>
</evidence>
<comment type="caution">
    <text evidence="1">The sequence shown here is derived from an EMBL/GenBank/DDBJ whole genome shotgun (WGS) entry which is preliminary data.</text>
</comment>
<sequence>MNFIKKKIKGHKRGHESDDEVEAAIYAKQVAERQQEQQQALSSAKGSDSFDPFADPSDPSAPGATTTSLKPAEDPEEKKRNSEEWRFFEQLTQRVQDTVQKTQDTLTKIKETSAITELNKPDYYLESETLSPEEPAAAVPAAPAKSPARSWVNFEDGQLSTEAPAAASVPPVASKPPPRPPPPSKLVESVVPQEEAAESVQSAEDSKRLNGEEHNVELELLEEFGFAPRNESKSPVAAAPVSLDSFLEGPLEDPANDPFDTSFVDVLSQPTPKTKEDAYESAEPEEDDPFDTSFVDVASGRISRTEKTKEGLFSPSELSNKASPSTGAATDTSSVQGDMSNPFLVDNAPSTPGESLFGGINGTATDAEPPAEVPNFFSGSRRSSTNPFDNLEEDLEFFRNTLVGGTGETKDASKGAELFEAIASTFPCEGQRDDTDQKADLFGFGTADDVQVPKAAMDFDPFSEGTFQTGSDQDAGSAFTTAADNQLAAEDPFQVAFGKTSVDHDFSPEKQTAPVPEGGGLFGGGDSVEMTDDRAVSSPPNASVSTAAANTSGGLFEMRDHSPPSTESPHAMETDAPAKSKQQSDLFGSLDGKAEEHSSFDPFSDLGKSMLEPVPAAVASITPQREDFAPFGLSDAAPCEGDVAPLPAFDAFQEAAASAANDSSNFDPFGNFEDNTSPMETKTDLSVTSTQDTGNAFGEFDLLQREPHKAVTPTKDHDYDPFDTTNIQLEPAKGAVPFTDTAAFEAFAAKFEQAIEKFEDTAAPVAVATASDAFDPFASSQASVLRVEDHGSGSDQGFGGMDIFDPFAVATKPPENTPVRMPLTKKAPSQDSFDDDDVGTDFSVVIRPKMREGGDIPDAMLGPPPKLLPPPKSPVRTPGNQTTTASRFNPFDKTSTQKDDLLMLGDEAEDEGGPSPAVSIPTSSVTEEAVPALGEAGVKRAEESAESPSTPLFDEDTSQPLEEFRFKFEGEGWEMMLRHPNKKKITGNRYWKKVFVRMTEQNILYLYNKKEDNDPFQEVPLQACYSLSEVGAQQFDAYGKIFTVKLQYIFYRERMGVRPGQISKVMQGQITSMGQFAKLGLPLEHAPQVSQLLKLGTQCSEDLKTFVQVVEDALFRLQIHRDRALTYKTEEIQVTVQDEFIVEQDKMGHVYKQKARVRIFFLAFITGMPDIEVGVNDLTREGKEVVGRYDIMPVVTEEWIRLENCEFHSCVMQEEFENNRVIKLHPPDACLFELMRFRIRPPRARELPLQLKVVMQVSPRHVELRGDVLVPGYHSRKHGQVACEDIQIRFPIPECWVYLFRVEKHFRYGALKSAARKPGKIKGLERIIGAAQPLDTSLIEVSTGQAKYEHAYRAVVWRIPRLPKEGQGAYTQHLFLLRLDLTSFDQIPESFGTHVDVEFTMPATSVSHTTVRSISVSNENPPEKYVRYLSKHEYRVELELQTGEVPPSQTEISNLAATAAAQSASFEPAQPAAAAVTTAADSDSD</sequence>
<reference evidence="1 2" key="1">
    <citation type="journal article" date="2020" name="Cell">
        <title>Large-Scale Comparative Analyses of Tick Genomes Elucidate Their Genetic Diversity and Vector Capacities.</title>
        <authorList>
            <consortium name="Tick Genome and Microbiome Consortium (TIGMIC)"/>
            <person name="Jia N."/>
            <person name="Wang J."/>
            <person name="Shi W."/>
            <person name="Du L."/>
            <person name="Sun Y."/>
            <person name="Zhan W."/>
            <person name="Jiang J.F."/>
            <person name="Wang Q."/>
            <person name="Zhang B."/>
            <person name="Ji P."/>
            <person name="Bell-Sakyi L."/>
            <person name="Cui X.M."/>
            <person name="Yuan T.T."/>
            <person name="Jiang B.G."/>
            <person name="Yang W.F."/>
            <person name="Lam T.T."/>
            <person name="Chang Q.C."/>
            <person name="Ding S.J."/>
            <person name="Wang X.J."/>
            <person name="Zhu J.G."/>
            <person name="Ruan X.D."/>
            <person name="Zhao L."/>
            <person name="Wei J.T."/>
            <person name="Ye R.Z."/>
            <person name="Que T.C."/>
            <person name="Du C.H."/>
            <person name="Zhou Y.H."/>
            <person name="Cheng J.X."/>
            <person name="Dai P.F."/>
            <person name="Guo W.B."/>
            <person name="Han X.H."/>
            <person name="Huang E.J."/>
            <person name="Li L.F."/>
            <person name="Wei W."/>
            <person name="Gao Y.C."/>
            <person name="Liu J.Z."/>
            <person name="Shao H.Z."/>
            <person name="Wang X."/>
            <person name="Wang C.C."/>
            <person name="Yang T.C."/>
            <person name="Huo Q.B."/>
            <person name="Li W."/>
            <person name="Chen H.Y."/>
            <person name="Chen S.E."/>
            <person name="Zhou L.G."/>
            <person name="Ni X.B."/>
            <person name="Tian J.H."/>
            <person name="Sheng Y."/>
            <person name="Liu T."/>
            <person name="Pan Y.S."/>
            <person name="Xia L.Y."/>
            <person name="Li J."/>
            <person name="Zhao F."/>
            <person name="Cao W.C."/>
        </authorList>
    </citation>
    <scope>NUCLEOTIDE SEQUENCE [LARGE SCALE GENOMIC DNA]</scope>
    <source>
        <strain evidence="1">Iper-2018</strain>
    </source>
</reference>